<feature type="compositionally biased region" description="Basic and acidic residues" evidence="1">
    <location>
        <begin position="1"/>
        <end position="10"/>
    </location>
</feature>
<accession>A0AAW0U579</accession>
<dbReference type="EMBL" id="JARAKH010000020">
    <property type="protein sequence ID" value="KAK8393557.1"/>
    <property type="molecule type" value="Genomic_DNA"/>
</dbReference>
<organism evidence="3 4">
    <name type="scientific">Scylla paramamosain</name>
    <name type="common">Mud crab</name>
    <dbReference type="NCBI Taxonomy" id="85552"/>
    <lineage>
        <taxon>Eukaryota</taxon>
        <taxon>Metazoa</taxon>
        <taxon>Ecdysozoa</taxon>
        <taxon>Arthropoda</taxon>
        <taxon>Crustacea</taxon>
        <taxon>Multicrustacea</taxon>
        <taxon>Malacostraca</taxon>
        <taxon>Eumalacostraca</taxon>
        <taxon>Eucarida</taxon>
        <taxon>Decapoda</taxon>
        <taxon>Pleocyemata</taxon>
        <taxon>Brachyura</taxon>
        <taxon>Eubrachyura</taxon>
        <taxon>Portunoidea</taxon>
        <taxon>Portunidae</taxon>
        <taxon>Portuninae</taxon>
        <taxon>Scylla</taxon>
    </lineage>
</organism>
<dbReference type="InterPro" id="IPR000971">
    <property type="entry name" value="Globin"/>
</dbReference>
<protein>
    <recommendedName>
        <fullName evidence="2">Globin domain-containing protein</fullName>
    </recommendedName>
</protein>
<name>A0AAW0U579_SCYPA</name>
<dbReference type="PROSITE" id="PS01033">
    <property type="entry name" value="GLOBIN"/>
    <property type="match status" value="1"/>
</dbReference>
<dbReference type="Gene3D" id="1.10.490.10">
    <property type="entry name" value="Globins"/>
    <property type="match status" value="1"/>
</dbReference>
<evidence type="ECO:0000259" key="2">
    <source>
        <dbReference type="PROSITE" id="PS01033"/>
    </source>
</evidence>
<feature type="region of interest" description="Disordered" evidence="1">
    <location>
        <begin position="1"/>
        <end position="62"/>
    </location>
</feature>
<dbReference type="Proteomes" id="UP001487740">
    <property type="component" value="Unassembled WGS sequence"/>
</dbReference>
<dbReference type="InterPro" id="IPR009050">
    <property type="entry name" value="Globin-like_sf"/>
</dbReference>
<keyword evidence="4" id="KW-1185">Reference proteome</keyword>
<comment type="caution">
    <text evidence="3">The sequence shown here is derived from an EMBL/GenBank/DDBJ whole genome shotgun (WGS) entry which is preliminary data.</text>
</comment>
<evidence type="ECO:0000256" key="1">
    <source>
        <dbReference type="SAM" id="MobiDB-lite"/>
    </source>
</evidence>
<dbReference type="GO" id="GO:0020037">
    <property type="term" value="F:heme binding"/>
    <property type="evidence" value="ECO:0007669"/>
    <property type="project" value="InterPro"/>
</dbReference>
<dbReference type="AlphaFoldDB" id="A0AAW0U579"/>
<evidence type="ECO:0000313" key="4">
    <source>
        <dbReference type="Proteomes" id="UP001487740"/>
    </source>
</evidence>
<feature type="region of interest" description="Disordered" evidence="1">
    <location>
        <begin position="111"/>
        <end position="147"/>
    </location>
</feature>
<reference evidence="3 4" key="1">
    <citation type="submission" date="2023-03" db="EMBL/GenBank/DDBJ databases">
        <title>High-quality genome of Scylla paramamosain provides insights in environmental adaptation.</title>
        <authorList>
            <person name="Zhang L."/>
        </authorList>
    </citation>
    <scope>NUCLEOTIDE SEQUENCE [LARGE SCALE GENOMIC DNA]</scope>
    <source>
        <strain evidence="3">LZ_2023a</strain>
        <tissue evidence="3">Muscle</tissue>
    </source>
</reference>
<gene>
    <name evidence="3" type="ORF">O3P69_006709</name>
</gene>
<sequence length="147" mass="16659">MGNTYGREDSLDSNGRTSRSSSLLRKYSKSFKWREAEEGSGERAEQESGGEVEVPPPKLTEEQREVVKRTWKIIEASVAKVGVVLFMGLFETHPDVQEVFTPFRGLPMEQVKQSKELRSHALRQRSHRSLYCSRQPSDAARGTNQSS</sequence>
<feature type="domain" description="Globin" evidence="2">
    <location>
        <begin position="58"/>
        <end position="147"/>
    </location>
</feature>
<dbReference type="GO" id="GO:0019825">
    <property type="term" value="F:oxygen binding"/>
    <property type="evidence" value="ECO:0007669"/>
    <property type="project" value="InterPro"/>
</dbReference>
<dbReference type="InterPro" id="IPR012292">
    <property type="entry name" value="Globin/Proto"/>
</dbReference>
<dbReference type="SUPFAM" id="SSF46458">
    <property type="entry name" value="Globin-like"/>
    <property type="match status" value="1"/>
</dbReference>
<evidence type="ECO:0000313" key="3">
    <source>
        <dbReference type="EMBL" id="KAK8393557.1"/>
    </source>
</evidence>
<feature type="compositionally biased region" description="Polar residues" evidence="1">
    <location>
        <begin position="132"/>
        <end position="147"/>
    </location>
</feature>
<proteinExistence type="predicted"/>
<feature type="compositionally biased region" description="Basic and acidic residues" evidence="1">
    <location>
        <begin position="32"/>
        <end position="46"/>
    </location>
</feature>
<feature type="compositionally biased region" description="Low complexity" evidence="1">
    <location>
        <begin position="12"/>
        <end position="25"/>
    </location>
</feature>